<feature type="domain" description="Lumazine-binding" evidence="12">
    <location>
        <begin position="15"/>
        <end position="110"/>
    </location>
</feature>
<dbReference type="NCBIfam" id="TIGR00187">
    <property type="entry name" value="ribE"/>
    <property type="match status" value="1"/>
</dbReference>
<comment type="catalytic activity">
    <reaction evidence="1">
        <text>2 6,7-dimethyl-8-(1-D-ribityl)lumazine + H(+) = 5-amino-6-(D-ribitylamino)uracil + riboflavin</text>
        <dbReference type="Rhea" id="RHEA:20772"/>
        <dbReference type="ChEBI" id="CHEBI:15378"/>
        <dbReference type="ChEBI" id="CHEBI:15934"/>
        <dbReference type="ChEBI" id="CHEBI:57986"/>
        <dbReference type="ChEBI" id="CHEBI:58201"/>
        <dbReference type="EC" id="2.5.1.9"/>
    </reaction>
</comment>
<dbReference type="PIRSF" id="PIRSF000498">
    <property type="entry name" value="Riboflavin_syn_A"/>
    <property type="match status" value="1"/>
</dbReference>
<evidence type="ECO:0000256" key="6">
    <source>
        <dbReference type="ARBA" id="ARBA00013950"/>
    </source>
</evidence>
<evidence type="ECO:0000256" key="7">
    <source>
        <dbReference type="ARBA" id="ARBA00022619"/>
    </source>
</evidence>
<dbReference type="EMBL" id="AWSJ01000332">
    <property type="protein sequence ID" value="ERI06184.1"/>
    <property type="molecule type" value="Genomic_DNA"/>
</dbReference>
<evidence type="ECO:0000259" key="12">
    <source>
        <dbReference type="PROSITE" id="PS51177"/>
    </source>
</evidence>
<dbReference type="GO" id="GO:0004746">
    <property type="term" value="F:riboflavin synthase activity"/>
    <property type="evidence" value="ECO:0007669"/>
    <property type="project" value="UniProtKB-UniRule"/>
</dbReference>
<organism evidence="13 14">
    <name type="scientific">Aneurinibacillus aneurinilyticus ATCC 12856</name>
    <dbReference type="NCBI Taxonomy" id="649747"/>
    <lineage>
        <taxon>Bacteria</taxon>
        <taxon>Bacillati</taxon>
        <taxon>Bacillota</taxon>
        <taxon>Bacilli</taxon>
        <taxon>Bacillales</taxon>
        <taxon>Paenibacillaceae</taxon>
        <taxon>Aneurinibacillus group</taxon>
        <taxon>Aneurinibacillus</taxon>
    </lineage>
</organism>
<feature type="repeat" description="Lumazine-binding" evidence="11">
    <location>
        <begin position="111"/>
        <end position="207"/>
    </location>
</feature>
<evidence type="ECO:0000256" key="1">
    <source>
        <dbReference type="ARBA" id="ARBA00000968"/>
    </source>
</evidence>
<dbReference type="CDD" id="cd00402">
    <property type="entry name" value="Riboflavin_synthase_like"/>
    <property type="match status" value="1"/>
</dbReference>
<dbReference type="Gene3D" id="2.40.30.20">
    <property type="match status" value="2"/>
</dbReference>
<protein>
    <recommendedName>
        <fullName evidence="6 10">Riboflavin synthase</fullName>
        <ecNumber evidence="5 10">2.5.1.9</ecNumber>
    </recommendedName>
</protein>
<dbReference type="PANTHER" id="PTHR21098:SF12">
    <property type="entry name" value="RIBOFLAVIN SYNTHASE"/>
    <property type="match status" value="1"/>
</dbReference>
<dbReference type="PANTHER" id="PTHR21098">
    <property type="entry name" value="RIBOFLAVIN SYNTHASE ALPHA CHAIN"/>
    <property type="match status" value="1"/>
</dbReference>
<dbReference type="EC" id="2.5.1.9" evidence="5 10"/>
<comment type="function">
    <text evidence="2">Catalyzes the dismutation of two molecules of 6,7-dimethyl-8-ribityllumazine, resulting in the formation of riboflavin and 5-amino-6-(D-ribitylamino)uracil.</text>
</comment>
<evidence type="ECO:0000256" key="2">
    <source>
        <dbReference type="ARBA" id="ARBA00002803"/>
    </source>
</evidence>
<evidence type="ECO:0000256" key="8">
    <source>
        <dbReference type="ARBA" id="ARBA00022679"/>
    </source>
</evidence>
<evidence type="ECO:0000256" key="10">
    <source>
        <dbReference type="NCBIfam" id="TIGR00187"/>
    </source>
</evidence>
<evidence type="ECO:0000256" key="4">
    <source>
        <dbReference type="ARBA" id="ARBA00011233"/>
    </source>
</evidence>
<dbReference type="PATRIC" id="fig|649747.3.peg.4845"/>
<sequence length="231" mass="25228">MILKSPGIRYGGEYVFTGIIEEMGAIRSIKRGDRSAVLDISANKVLTDVKLGDSIAVNGICLTVTAFSPRNFTVDVVPETLKKTNLSMIGPGSRVNLERAMAAGDRFGGHFVSGHVDGTGLIADKRPYRNAVLYTVEADDTLLRYIIPKGSVAIDGISLTVVDIGDTCFTVSIIPHTLAETVLQYKEKGDSVNLECDMIGKYIERFVIRHEQRKSRASLTESFLSEHGFLD</sequence>
<dbReference type="HOGENOM" id="CLU_034388_2_0_9"/>
<reference evidence="13 14" key="1">
    <citation type="submission" date="2013-08" db="EMBL/GenBank/DDBJ databases">
        <authorList>
            <person name="Weinstock G."/>
            <person name="Sodergren E."/>
            <person name="Wylie T."/>
            <person name="Fulton L."/>
            <person name="Fulton R."/>
            <person name="Fronick C."/>
            <person name="O'Laughlin M."/>
            <person name="Godfrey J."/>
            <person name="Miner T."/>
            <person name="Herter B."/>
            <person name="Appelbaum E."/>
            <person name="Cordes M."/>
            <person name="Lek S."/>
            <person name="Wollam A."/>
            <person name="Pepin K.H."/>
            <person name="Palsikar V.B."/>
            <person name="Mitreva M."/>
            <person name="Wilson R.K."/>
        </authorList>
    </citation>
    <scope>NUCLEOTIDE SEQUENCE [LARGE SCALE GENOMIC DNA]</scope>
    <source>
        <strain evidence="13 14">ATCC 12856</strain>
    </source>
</reference>
<keyword evidence="9" id="KW-0677">Repeat</keyword>
<dbReference type="FunFam" id="2.40.30.20:FF:000004">
    <property type="entry name" value="Riboflavin synthase, alpha subunit"/>
    <property type="match status" value="1"/>
</dbReference>
<keyword evidence="7" id="KW-0686">Riboflavin biosynthesis</keyword>
<name>U1WCA8_ANEAE</name>
<accession>U1WCA8</accession>
<dbReference type="GO" id="GO:0009231">
    <property type="term" value="P:riboflavin biosynthetic process"/>
    <property type="evidence" value="ECO:0007669"/>
    <property type="project" value="UniProtKB-KW"/>
</dbReference>
<dbReference type="Proteomes" id="UP000016511">
    <property type="component" value="Unassembled WGS sequence"/>
</dbReference>
<dbReference type="AlphaFoldDB" id="U1WCA8"/>
<evidence type="ECO:0000313" key="13">
    <source>
        <dbReference type="EMBL" id="ERI06184.1"/>
    </source>
</evidence>
<comment type="pathway">
    <text evidence="3">Cofactor biosynthesis; riboflavin biosynthesis; riboflavin from 2-hydroxy-3-oxobutyl phosphate and 5-amino-6-(D-ribitylamino)uracil: step 2/2.</text>
</comment>
<dbReference type="STRING" id="649747.HMPREF0083_05385"/>
<keyword evidence="8" id="KW-0808">Transferase</keyword>
<dbReference type="eggNOG" id="COG0307">
    <property type="taxonomic scope" value="Bacteria"/>
</dbReference>
<comment type="subunit">
    <text evidence="4">Homotrimer.</text>
</comment>
<evidence type="ECO:0000313" key="14">
    <source>
        <dbReference type="Proteomes" id="UP000016511"/>
    </source>
</evidence>
<dbReference type="FunFam" id="2.40.30.20:FF:000003">
    <property type="entry name" value="Riboflavin synthase, alpha subunit"/>
    <property type="match status" value="1"/>
</dbReference>
<dbReference type="PROSITE" id="PS51177">
    <property type="entry name" value="LUMAZINE_BIND"/>
    <property type="match status" value="2"/>
</dbReference>
<proteinExistence type="predicted"/>
<evidence type="ECO:0000256" key="11">
    <source>
        <dbReference type="PROSITE-ProRule" id="PRU00524"/>
    </source>
</evidence>
<dbReference type="NCBIfam" id="NF006767">
    <property type="entry name" value="PRK09289.1"/>
    <property type="match status" value="1"/>
</dbReference>
<dbReference type="SUPFAM" id="SSF63380">
    <property type="entry name" value="Riboflavin synthase domain-like"/>
    <property type="match status" value="2"/>
</dbReference>
<dbReference type="Pfam" id="PF00677">
    <property type="entry name" value="Lum_binding"/>
    <property type="match status" value="2"/>
</dbReference>
<comment type="caution">
    <text evidence="13">The sequence shown here is derived from an EMBL/GenBank/DDBJ whole genome shotgun (WGS) entry which is preliminary data.</text>
</comment>
<dbReference type="NCBIfam" id="NF009566">
    <property type="entry name" value="PRK13020.1"/>
    <property type="match status" value="1"/>
</dbReference>
<gene>
    <name evidence="13" type="ORF">HMPREF0083_05385</name>
</gene>
<evidence type="ECO:0000256" key="9">
    <source>
        <dbReference type="ARBA" id="ARBA00022737"/>
    </source>
</evidence>
<dbReference type="InterPro" id="IPR023366">
    <property type="entry name" value="ATP_synth_asu-like_sf"/>
</dbReference>
<dbReference type="InterPro" id="IPR017938">
    <property type="entry name" value="Riboflavin_synthase-like_b-brl"/>
</dbReference>
<keyword evidence="14" id="KW-1185">Reference proteome</keyword>
<evidence type="ECO:0000256" key="5">
    <source>
        <dbReference type="ARBA" id="ARBA00012827"/>
    </source>
</evidence>
<evidence type="ECO:0000256" key="3">
    <source>
        <dbReference type="ARBA" id="ARBA00004887"/>
    </source>
</evidence>
<dbReference type="InterPro" id="IPR001783">
    <property type="entry name" value="Lumazine-bd"/>
</dbReference>
<feature type="repeat" description="Lumazine-binding" evidence="11">
    <location>
        <begin position="15"/>
        <end position="110"/>
    </location>
</feature>
<dbReference type="InterPro" id="IPR026017">
    <property type="entry name" value="Lumazine-bd_dom"/>
</dbReference>
<feature type="domain" description="Lumazine-binding" evidence="12">
    <location>
        <begin position="111"/>
        <end position="207"/>
    </location>
</feature>